<gene>
    <name evidence="1" type="ORF">F383_11145</name>
</gene>
<organism evidence="1 2">
    <name type="scientific">Gossypium arboreum</name>
    <name type="common">Tree cotton</name>
    <name type="synonym">Gossypium nanking</name>
    <dbReference type="NCBI Taxonomy" id="29729"/>
    <lineage>
        <taxon>Eukaryota</taxon>
        <taxon>Viridiplantae</taxon>
        <taxon>Streptophyta</taxon>
        <taxon>Embryophyta</taxon>
        <taxon>Tracheophyta</taxon>
        <taxon>Spermatophyta</taxon>
        <taxon>Magnoliopsida</taxon>
        <taxon>eudicotyledons</taxon>
        <taxon>Gunneridae</taxon>
        <taxon>Pentapetalae</taxon>
        <taxon>rosids</taxon>
        <taxon>malvids</taxon>
        <taxon>Malvales</taxon>
        <taxon>Malvaceae</taxon>
        <taxon>Malvoideae</taxon>
        <taxon>Gossypium</taxon>
    </lineage>
</organism>
<proteinExistence type="predicted"/>
<evidence type="ECO:0000313" key="2">
    <source>
        <dbReference type="Proteomes" id="UP000032142"/>
    </source>
</evidence>
<name>A0A0B0NE88_GOSAR</name>
<evidence type="ECO:0000313" key="1">
    <source>
        <dbReference type="EMBL" id="KHG11165.1"/>
    </source>
</evidence>
<dbReference type="Proteomes" id="UP000032142">
    <property type="component" value="Unassembled WGS sequence"/>
</dbReference>
<dbReference type="EMBL" id="KN395351">
    <property type="protein sequence ID" value="KHG11165.1"/>
    <property type="molecule type" value="Genomic_DNA"/>
</dbReference>
<reference evidence="2" key="1">
    <citation type="submission" date="2014-09" db="EMBL/GenBank/DDBJ databases">
        <authorList>
            <person name="Mudge J."/>
            <person name="Ramaraj T."/>
            <person name="Lindquist I.E."/>
            <person name="Bharti A.K."/>
            <person name="Sundararajan A."/>
            <person name="Cameron C.T."/>
            <person name="Woodward J.E."/>
            <person name="May G.D."/>
            <person name="Brubaker C."/>
            <person name="Broadhvest J."/>
            <person name="Wilkins T.A."/>
        </authorList>
    </citation>
    <scope>NUCLEOTIDE SEQUENCE</scope>
    <source>
        <strain evidence="2">cv. AKA8401</strain>
    </source>
</reference>
<keyword evidence="2" id="KW-1185">Reference proteome</keyword>
<sequence>MEREKKGILVLFIE</sequence>
<protein>
    <submittedName>
        <fullName evidence="1">Uncharacterized protein</fullName>
    </submittedName>
</protein>
<accession>A0A0B0NE88</accession>